<feature type="region of interest" description="Disordered" evidence="1">
    <location>
        <begin position="1"/>
        <end position="29"/>
    </location>
</feature>
<organism evidence="2 3">
    <name type="scientific">Giardia intestinalis</name>
    <name type="common">Giardia lamblia</name>
    <dbReference type="NCBI Taxonomy" id="5741"/>
    <lineage>
        <taxon>Eukaryota</taxon>
        <taxon>Metamonada</taxon>
        <taxon>Diplomonadida</taxon>
        <taxon>Hexamitidae</taxon>
        <taxon>Giardiinae</taxon>
        <taxon>Giardia</taxon>
    </lineage>
</organism>
<reference evidence="3" key="1">
    <citation type="submission" date="2012-02" db="EMBL/GenBank/DDBJ databases">
        <title>Genome sequencing of Giardia lamblia Genotypes A2 and B isolates (DH and GS) and comparative analysis with the genomes of Genotypes A1 and E (WB and Pig).</title>
        <authorList>
            <person name="Adam R."/>
            <person name="Dahlstrom E."/>
            <person name="Martens C."/>
            <person name="Bruno D."/>
            <person name="Barbian K."/>
            <person name="Porcella S.F."/>
            <person name="Nash T."/>
        </authorList>
    </citation>
    <scope>NUCLEOTIDE SEQUENCE</scope>
    <source>
        <strain evidence="3">DH</strain>
    </source>
</reference>
<proteinExistence type="predicted"/>
<gene>
    <name evidence="2" type="ORF">DHA2_154554</name>
</gene>
<name>V6THA0_GIAIN</name>
<dbReference type="AlphaFoldDB" id="V6THA0"/>
<dbReference type="VEuPathDB" id="GiardiaDB:DHA2_154554"/>
<sequence>MPAPVRVNPSRVRSSDAAHSGEEPCASSPGSRWVLHYALRSVSSLWPVGVNSRLISIERPLSRALRRSQQSGLRAIDSGHVLQDRFVVLVLYDGDPTPRPRVPAPFLEVPPCLLMDCTISPEYDRRVRSPCASVLGLWYAFVDADGVLPCVVSGRRPGPLLMDCGALL</sequence>
<accession>V6THA0</accession>
<evidence type="ECO:0000313" key="3">
    <source>
        <dbReference type="Proteomes" id="UP000018320"/>
    </source>
</evidence>
<feature type="compositionally biased region" description="Basic and acidic residues" evidence="1">
    <location>
        <begin position="13"/>
        <end position="22"/>
    </location>
</feature>
<evidence type="ECO:0000256" key="1">
    <source>
        <dbReference type="SAM" id="MobiDB-lite"/>
    </source>
</evidence>
<dbReference type="EMBL" id="AHGT01000023">
    <property type="protein sequence ID" value="ESU37707.1"/>
    <property type="molecule type" value="Genomic_DNA"/>
</dbReference>
<protein>
    <submittedName>
        <fullName evidence="2">Uncharacterized protein</fullName>
    </submittedName>
</protein>
<comment type="caution">
    <text evidence="2">The sequence shown here is derived from an EMBL/GenBank/DDBJ whole genome shotgun (WGS) entry which is preliminary data.</text>
</comment>
<reference evidence="2 3" key="2">
    <citation type="journal article" date="2013" name="Genome Biol. Evol.">
        <title>Genome sequencing of Giardia lamblia genotypes A2 and B isolates (DH and GS) and comparative analysis with the genomes of genotypes A1 and E (WB and Pig).</title>
        <authorList>
            <person name="Adam R.D."/>
            <person name="Dahlstrom E.W."/>
            <person name="Martens C.A."/>
            <person name="Bruno D.P."/>
            <person name="Barbian K.D."/>
            <person name="Ricklefs S.M."/>
            <person name="Hernandez M.M."/>
            <person name="Narla N.P."/>
            <person name="Patel R.B."/>
            <person name="Porcella S.F."/>
            <person name="Nash T.E."/>
        </authorList>
    </citation>
    <scope>NUCLEOTIDE SEQUENCE [LARGE SCALE GENOMIC DNA]</scope>
    <source>
        <strain evidence="2 3">DH</strain>
    </source>
</reference>
<evidence type="ECO:0000313" key="2">
    <source>
        <dbReference type="EMBL" id="ESU37707.1"/>
    </source>
</evidence>
<dbReference type="Proteomes" id="UP000018320">
    <property type="component" value="Unassembled WGS sequence"/>
</dbReference>